<dbReference type="PANTHER" id="PTHR43433:SF5">
    <property type="entry name" value="AB HYDROLASE-1 DOMAIN-CONTAINING PROTEIN"/>
    <property type="match status" value="1"/>
</dbReference>
<protein>
    <submittedName>
        <fullName evidence="2">Alpha/beta hydrolase</fullName>
    </submittedName>
</protein>
<dbReference type="InterPro" id="IPR000073">
    <property type="entry name" value="AB_hydrolase_1"/>
</dbReference>
<keyword evidence="2" id="KW-0378">Hydrolase</keyword>
<dbReference type="SUPFAM" id="SSF53474">
    <property type="entry name" value="alpha/beta-Hydrolases"/>
    <property type="match status" value="1"/>
</dbReference>
<gene>
    <name evidence="2" type="ORF">ADL17_19830</name>
</gene>
<dbReference type="GO" id="GO:0004806">
    <property type="term" value="F:triacylglycerol lipase activity"/>
    <property type="evidence" value="ECO:0007669"/>
    <property type="project" value="TreeGrafter"/>
</dbReference>
<dbReference type="Pfam" id="PF00561">
    <property type="entry name" value="Abhydrolase_1"/>
    <property type="match status" value="1"/>
</dbReference>
<proteinExistence type="predicted"/>
<comment type="caution">
    <text evidence="2">The sequence shown here is derived from an EMBL/GenBank/DDBJ whole genome shotgun (WGS) entry which is preliminary data.</text>
</comment>
<dbReference type="PANTHER" id="PTHR43433">
    <property type="entry name" value="HYDROLASE, ALPHA/BETA FOLD FAMILY PROTEIN"/>
    <property type="match status" value="1"/>
</dbReference>
<evidence type="ECO:0000259" key="1">
    <source>
        <dbReference type="Pfam" id="PF00561"/>
    </source>
</evidence>
<evidence type="ECO:0000313" key="3">
    <source>
        <dbReference type="Proteomes" id="UP000053246"/>
    </source>
</evidence>
<reference evidence="2 3" key="1">
    <citation type="submission" date="2015-10" db="EMBL/GenBank/DDBJ databases">
        <authorList>
            <person name="Ju K.-S."/>
            <person name="Doroghazi J.R."/>
            <person name="Metcalf W.W."/>
        </authorList>
    </citation>
    <scope>NUCLEOTIDE SEQUENCE [LARGE SCALE GENOMIC DNA]</scope>
    <source>
        <strain evidence="2 3">NRRL B-24793</strain>
    </source>
</reference>
<dbReference type="Proteomes" id="UP000053246">
    <property type="component" value="Unassembled WGS sequence"/>
</dbReference>
<dbReference type="InterPro" id="IPR029058">
    <property type="entry name" value="AB_hydrolase_fold"/>
</dbReference>
<dbReference type="EMBL" id="LMWI01000002">
    <property type="protein sequence ID" value="KUJ45331.1"/>
    <property type="molecule type" value="Genomic_DNA"/>
</dbReference>
<evidence type="ECO:0000313" key="2">
    <source>
        <dbReference type="EMBL" id="KUJ45331.1"/>
    </source>
</evidence>
<organism evidence="2 3">
    <name type="scientific">Micromonospora maris</name>
    <dbReference type="NCBI Taxonomy" id="1003110"/>
    <lineage>
        <taxon>Bacteria</taxon>
        <taxon>Bacillati</taxon>
        <taxon>Actinomycetota</taxon>
        <taxon>Actinomycetes</taxon>
        <taxon>Micromonosporales</taxon>
        <taxon>Micromonosporaceae</taxon>
        <taxon>Micromonospora</taxon>
    </lineage>
</organism>
<sequence>MRVRERTGLLDVPGAQLYHEVRGEGPGLVIVPTGNGDATPMRPLATSLADQGFTVVTYDRRGFSRSPIDLPFDVDRRPDDDADDIGRLIEHLDLAGAHVFGGSSGAIVALGTLQRVPEQVGTVVAHEPPLATALPDAEEWLAFYTDLYDRYRREGAAAAQRHFRATMGMTASTRPPPEVELPGPQLAELLDRLRRNQDFWFEYEIRTYPSVVCDLKVLRANASRLVLAGGTDSRSTWPYRPGLALAEQLDASITHFPGGHVGYVTHPFAFADRLAEVLAGAR</sequence>
<feature type="domain" description="AB hydrolase-1" evidence="1">
    <location>
        <begin position="28"/>
        <end position="174"/>
    </location>
</feature>
<dbReference type="InterPro" id="IPR050471">
    <property type="entry name" value="AB_hydrolase"/>
</dbReference>
<dbReference type="GO" id="GO:0046503">
    <property type="term" value="P:glycerolipid catabolic process"/>
    <property type="evidence" value="ECO:0007669"/>
    <property type="project" value="TreeGrafter"/>
</dbReference>
<name>A0A9X0I1Y3_9ACTN</name>
<accession>A0A9X0I1Y3</accession>
<dbReference type="OMA" id="RANSMYW"/>
<dbReference type="Gene3D" id="3.40.50.1820">
    <property type="entry name" value="alpha/beta hydrolase"/>
    <property type="match status" value="1"/>
</dbReference>
<dbReference type="RefSeq" id="WP_013734691.1">
    <property type="nucleotide sequence ID" value="NZ_LMWI01000002.1"/>
</dbReference>
<keyword evidence="3" id="KW-1185">Reference proteome</keyword>
<dbReference type="AlphaFoldDB" id="A0A9X0I1Y3"/>